<feature type="region of interest" description="Disordered" evidence="1">
    <location>
        <begin position="269"/>
        <end position="295"/>
    </location>
</feature>
<dbReference type="PANTHER" id="PTHR40250:SF1">
    <property type="entry name" value="SI:CH1073-281M9.1"/>
    <property type="match status" value="1"/>
</dbReference>
<feature type="compositionally biased region" description="Basic residues" evidence="1">
    <location>
        <begin position="137"/>
        <end position="154"/>
    </location>
</feature>
<dbReference type="Pfam" id="PF15766">
    <property type="entry name" value="DUF4695"/>
    <property type="match status" value="1"/>
</dbReference>
<accession>A0A8C3K126</accession>
<dbReference type="Proteomes" id="UP000694419">
    <property type="component" value="Unplaced"/>
</dbReference>
<evidence type="ECO:0000313" key="3">
    <source>
        <dbReference type="Proteomes" id="UP000694419"/>
    </source>
</evidence>
<dbReference type="Ensembl" id="ENSCPGT00000016817.1">
    <property type="protein sequence ID" value="ENSCPGP00000015356.1"/>
    <property type="gene ID" value="ENSCPGG00000010819.1"/>
</dbReference>
<dbReference type="InterPro" id="IPR031521">
    <property type="entry name" value="DUF4695"/>
</dbReference>
<dbReference type="PANTHER" id="PTHR40250">
    <property type="entry name" value="CHROMOSOME 11 OPEN READING FRAME 96"/>
    <property type="match status" value="1"/>
</dbReference>
<feature type="compositionally biased region" description="Basic residues" evidence="1">
    <location>
        <begin position="178"/>
        <end position="198"/>
    </location>
</feature>
<protein>
    <submittedName>
        <fullName evidence="2">Chromosome 11 open reading frame 96</fullName>
    </submittedName>
</protein>
<reference evidence="2" key="2">
    <citation type="submission" date="2025-09" db="UniProtKB">
        <authorList>
            <consortium name="Ensembl"/>
        </authorList>
    </citation>
    <scope>IDENTIFICATION</scope>
</reference>
<keyword evidence="3" id="KW-1185">Reference proteome</keyword>
<feature type="compositionally biased region" description="Low complexity" evidence="1">
    <location>
        <begin position="327"/>
        <end position="339"/>
    </location>
</feature>
<evidence type="ECO:0000313" key="2">
    <source>
        <dbReference type="Ensembl" id="ENSCPGP00000015356.1"/>
    </source>
</evidence>
<feature type="region of interest" description="Disordered" evidence="1">
    <location>
        <begin position="219"/>
        <end position="241"/>
    </location>
</feature>
<feature type="compositionally biased region" description="Low complexity" evidence="1">
    <location>
        <begin position="68"/>
        <end position="84"/>
    </location>
</feature>
<sequence>SLRRGSHVPGALPASIPGARGEAAGGVLRGRRGAGRRQAEGKSPPGGEWAPPPTEHAPAGAAPGYITGARAPAAAAAASLRQGKAAGGGQKHRTSPRGTRPHRISPLRGVPRFSAPHRGVPVPTASPPLRGVPRFSAPHRSHPRSTAPSRHRSAPIRGAPFFSAAHRSHPIRGVPPAPRHRTAPLRSHPRGTAPSRHRTAPIRGVPLLLGTAPLRSAGYRSFSAPHRSDPRGTRPLRTLPRLSAPIRGVPLLLGTAPIRGVPGFSAPPPLRSAGYPSSSSSSSAPLRSAGSPASPRLSAPIRGVPLLLLGAAPLLSLPLPLGQPRPLPRRSPGTAEAAAPPAPPAPAPSAAGGGMAAKPAELLGVCSSYQAVMPHFVCVTQDFSPPARPAKTPKGKLRRPRQSRFKTQPVTFDEIQEVEEEGVSPMEEEKAKKSFLQSLECLRRSTQNLSLQRDRLGSCRLRNSLDSSDSDSAL</sequence>
<feature type="region of interest" description="Disordered" evidence="1">
    <location>
        <begin position="323"/>
        <end position="355"/>
    </location>
</feature>
<feature type="compositionally biased region" description="Basic residues" evidence="1">
    <location>
        <begin position="90"/>
        <end position="105"/>
    </location>
</feature>
<evidence type="ECO:0000256" key="1">
    <source>
        <dbReference type="SAM" id="MobiDB-lite"/>
    </source>
</evidence>
<dbReference type="AlphaFoldDB" id="A0A8C3K126"/>
<reference evidence="2" key="1">
    <citation type="submission" date="2025-08" db="UniProtKB">
        <authorList>
            <consortium name="Ensembl"/>
        </authorList>
    </citation>
    <scope>IDENTIFICATION</scope>
</reference>
<organism evidence="2 3">
    <name type="scientific">Calidris pygmaea</name>
    <name type="common">Spoon-billed sandpiper</name>
    <dbReference type="NCBI Taxonomy" id="425635"/>
    <lineage>
        <taxon>Eukaryota</taxon>
        <taxon>Metazoa</taxon>
        <taxon>Chordata</taxon>
        <taxon>Craniata</taxon>
        <taxon>Vertebrata</taxon>
        <taxon>Euteleostomi</taxon>
        <taxon>Archelosauria</taxon>
        <taxon>Archosauria</taxon>
        <taxon>Dinosauria</taxon>
        <taxon>Saurischia</taxon>
        <taxon>Theropoda</taxon>
        <taxon>Coelurosauria</taxon>
        <taxon>Aves</taxon>
        <taxon>Neognathae</taxon>
        <taxon>Neoaves</taxon>
        <taxon>Charadriiformes</taxon>
        <taxon>Scolopacidae</taxon>
        <taxon>Calidris</taxon>
    </lineage>
</organism>
<proteinExistence type="predicted"/>
<feature type="region of interest" description="Disordered" evidence="1">
    <location>
        <begin position="1"/>
        <end position="198"/>
    </location>
</feature>
<name>A0A8C3K126_9CHAR</name>
<feature type="compositionally biased region" description="Low complexity" evidence="1">
    <location>
        <begin position="271"/>
        <end position="295"/>
    </location>
</feature>